<keyword evidence="1" id="KW-0812">Transmembrane</keyword>
<gene>
    <name evidence="2" type="ORF">D641_0114125</name>
</gene>
<dbReference type="RefSeq" id="WP_017824150.1">
    <property type="nucleotide sequence ID" value="NZ_AORC01000021.1"/>
</dbReference>
<accession>A0A022KTS2</accession>
<dbReference type="Proteomes" id="UP000019754">
    <property type="component" value="Unassembled WGS sequence"/>
</dbReference>
<name>A0A022KTS2_9MICO</name>
<dbReference type="STRING" id="1249481.D641_0114125"/>
<keyword evidence="1" id="KW-0472">Membrane</keyword>
<feature type="transmembrane region" description="Helical" evidence="1">
    <location>
        <begin position="28"/>
        <end position="53"/>
    </location>
</feature>
<comment type="caution">
    <text evidence="2">The sequence shown here is derived from an EMBL/GenBank/DDBJ whole genome shotgun (WGS) entry which is preliminary data.</text>
</comment>
<dbReference type="EMBL" id="AORC01000021">
    <property type="protein sequence ID" value="EYT47946.1"/>
    <property type="molecule type" value="Genomic_DNA"/>
</dbReference>
<evidence type="ECO:0008006" key="4">
    <source>
        <dbReference type="Google" id="ProtNLM"/>
    </source>
</evidence>
<dbReference type="AlphaFoldDB" id="A0A022KTS2"/>
<evidence type="ECO:0000256" key="1">
    <source>
        <dbReference type="SAM" id="Phobius"/>
    </source>
</evidence>
<organism evidence="2 3">
    <name type="scientific">Brachybacterium muris UCD-AY4</name>
    <dbReference type="NCBI Taxonomy" id="1249481"/>
    <lineage>
        <taxon>Bacteria</taxon>
        <taxon>Bacillati</taxon>
        <taxon>Actinomycetota</taxon>
        <taxon>Actinomycetes</taxon>
        <taxon>Micrococcales</taxon>
        <taxon>Dermabacteraceae</taxon>
        <taxon>Brachybacterium</taxon>
    </lineage>
</organism>
<reference evidence="2 3" key="1">
    <citation type="journal article" date="2013" name="Genome Announc.">
        <title>Draft genome sequence of an Actinobacterium, Brachybacterium muris strain UCD-AY4.</title>
        <authorList>
            <person name="Lo J.R."/>
            <person name="Lang J.M."/>
            <person name="Darling A.E."/>
            <person name="Eisen J.A."/>
            <person name="Coil D.A."/>
        </authorList>
    </citation>
    <scope>NUCLEOTIDE SEQUENCE [LARGE SCALE GENOMIC DNA]</scope>
    <source>
        <strain evidence="2 3">UCD-AY4</strain>
    </source>
</reference>
<dbReference type="OrthoDB" id="5190396at2"/>
<sequence length="198" mass="21868">MISWRRPRPLDGGQVLYETPPALQIRTLMVIAGILTVMAVGFFLAVVAFWAWITRPGDGSWDLFTALQLVAALLFLTNAGIQIAIALRTFLTLFAVTTRGLTLAHPKHPTRHLPWGRVAELRVVDKGFWGTEVEVITVNGERVTSPATRAGKGGRGTAALPIQLRRVAKETSAPYAAANDALQRYRRGEWAQRRDSRV</sequence>
<keyword evidence="1" id="KW-1133">Transmembrane helix</keyword>
<protein>
    <recommendedName>
        <fullName evidence="4">PH domain-containing protein</fullName>
    </recommendedName>
</protein>
<evidence type="ECO:0000313" key="3">
    <source>
        <dbReference type="Proteomes" id="UP000019754"/>
    </source>
</evidence>
<evidence type="ECO:0000313" key="2">
    <source>
        <dbReference type="EMBL" id="EYT47946.1"/>
    </source>
</evidence>
<feature type="transmembrane region" description="Helical" evidence="1">
    <location>
        <begin position="65"/>
        <end position="87"/>
    </location>
</feature>
<proteinExistence type="predicted"/>
<dbReference type="HOGENOM" id="CLU_1375905_0_0_11"/>
<keyword evidence="3" id="KW-1185">Reference proteome</keyword>